<evidence type="ECO:0000313" key="4">
    <source>
        <dbReference type="Proteomes" id="UP000230551"/>
    </source>
</evidence>
<dbReference type="PANTHER" id="PTHR40279:SF3">
    <property type="entry name" value="4-AMINOBENZOATE SYNTHASE"/>
    <property type="match status" value="1"/>
</dbReference>
<keyword evidence="1" id="KW-0560">Oxidoreductase</keyword>
<reference evidence="3 4" key="1">
    <citation type="journal article" date="2017" name="Infect. Genet. Evol.">
        <title>The new phylogeny of the genus Mycobacterium: The old and the news.</title>
        <authorList>
            <person name="Tortoli E."/>
            <person name="Fedrizzi T."/>
            <person name="Meehan C.J."/>
            <person name="Trovato A."/>
            <person name="Grottola A."/>
            <person name="Giacobazzi E."/>
            <person name="Serpini G.F."/>
            <person name="Tagliazucchi S."/>
            <person name="Fabio A."/>
            <person name="Bettua C."/>
            <person name="Bertorelli R."/>
            <person name="Frascaro F."/>
            <person name="De Sanctis V."/>
            <person name="Pecorari M."/>
            <person name="Jousson O."/>
            <person name="Segata N."/>
            <person name="Cirillo D.M."/>
        </authorList>
    </citation>
    <scope>NUCLEOTIDE SEQUENCE [LARGE SCALE GENOMIC DNA]</scope>
    <source>
        <strain evidence="3 4">CIP1034565</strain>
    </source>
</reference>
<accession>A0A2G5PCK4</accession>
<dbReference type="Gene3D" id="1.20.910.10">
    <property type="entry name" value="Heme oxygenase-like"/>
    <property type="match status" value="1"/>
</dbReference>
<dbReference type="SMART" id="SM01236">
    <property type="entry name" value="Haem_oxygenase_2"/>
    <property type="match status" value="1"/>
</dbReference>
<keyword evidence="4" id="KW-1185">Reference proteome</keyword>
<dbReference type="InterPro" id="IPR039068">
    <property type="entry name" value="PqqC-like"/>
</dbReference>
<dbReference type="STRING" id="85968.GCA_900073015_03083"/>
<dbReference type="Proteomes" id="UP000230551">
    <property type="component" value="Unassembled WGS sequence"/>
</dbReference>
<dbReference type="Pfam" id="PF14518">
    <property type="entry name" value="Haem_oxygenas_2"/>
    <property type="match status" value="1"/>
</dbReference>
<dbReference type="EMBL" id="PDCN02000008">
    <property type="protein sequence ID" value="PIB75810.1"/>
    <property type="molecule type" value="Genomic_DNA"/>
</dbReference>
<dbReference type="GO" id="GO:0016491">
    <property type="term" value="F:oxidoreductase activity"/>
    <property type="evidence" value="ECO:0007669"/>
    <property type="project" value="UniProtKB-KW"/>
</dbReference>
<dbReference type="SUPFAM" id="SSF48613">
    <property type="entry name" value="Heme oxygenase-like"/>
    <property type="match status" value="1"/>
</dbReference>
<evidence type="ECO:0000256" key="1">
    <source>
        <dbReference type="ARBA" id="ARBA00023002"/>
    </source>
</evidence>
<proteinExistence type="predicted"/>
<sequence length="335" mass="37065">MPPTLPSPRGPVSSGLLRRLTQPPPRRWTPVAHTDGDPLGEDAQLALTVCYELHYRGFADVDPDWEWDPGLIELRGRLERGFLAELRRRVGVIEAGSGVDDELRRLAIEPIEGDGVSHRLLADGTWSQMREYFAHRSIYHLKEGDPHAWLIPRLPAPAKAPFVAVEYDEFGAGSAARVHQQLWADLMDAAGMDSTYLGYLEQAPAPSLAVVNLMSLFSLHRRWRGAAAGQFAAIEITSPPGSRRMADALARLGAPEACAHFYREHVEADAVHEQVVSHGLIANLVRLEPQLADDIVFGIRAWEFTECQLDEHLRRCWDAGRSSLRGGLRTAIGAG</sequence>
<feature type="region of interest" description="Disordered" evidence="2">
    <location>
        <begin position="1"/>
        <end position="39"/>
    </location>
</feature>
<dbReference type="PANTHER" id="PTHR40279">
    <property type="entry name" value="PQQC-LIKE PROTEIN"/>
    <property type="match status" value="1"/>
</dbReference>
<dbReference type="InterPro" id="IPR016084">
    <property type="entry name" value="Haem_Oase-like_multi-hlx"/>
</dbReference>
<dbReference type="RefSeq" id="WP_090591625.1">
    <property type="nucleotide sequence ID" value="NZ_CP104302.1"/>
</dbReference>
<evidence type="ECO:0000256" key="2">
    <source>
        <dbReference type="SAM" id="MobiDB-lite"/>
    </source>
</evidence>
<gene>
    <name evidence="3" type="ORF">CQY22_008450</name>
</gene>
<dbReference type="AlphaFoldDB" id="A0A2G5PCK4"/>
<name>A0A2G5PCK4_9MYCO</name>
<evidence type="ECO:0000313" key="3">
    <source>
        <dbReference type="EMBL" id="PIB75810.1"/>
    </source>
</evidence>
<comment type="caution">
    <text evidence="3">The sequence shown here is derived from an EMBL/GenBank/DDBJ whole genome shotgun (WGS) entry which is preliminary data.</text>
</comment>
<organism evidence="3 4">
    <name type="scientific">Mycolicibacterium brumae</name>
    <dbReference type="NCBI Taxonomy" id="85968"/>
    <lineage>
        <taxon>Bacteria</taxon>
        <taxon>Bacillati</taxon>
        <taxon>Actinomycetota</taxon>
        <taxon>Actinomycetes</taxon>
        <taxon>Mycobacteriales</taxon>
        <taxon>Mycobacteriaceae</taxon>
        <taxon>Mycolicibacterium</taxon>
    </lineage>
</organism>
<dbReference type="OrthoDB" id="252872at2"/>
<protein>
    <submittedName>
        <fullName evidence="3">Iron-containing redox enzyme family protein</fullName>
    </submittedName>
</protein>